<dbReference type="EMBL" id="UOFL01000022">
    <property type="protein sequence ID" value="VAW71481.1"/>
    <property type="molecule type" value="Genomic_DNA"/>
</dbReference>
<dbReference type="AlphaFoldDB" id="A0A3B0XVE6"/>
<protein>
    <submittedName>
        <fullName evidence="1">Uncharacterized protein</fullName>
    </submittedName>
</protein>
<evidence type="ECO:0000313" key="1">
    <source>
        <dbReference type="EMBL" id="VAW71481.1"/>
    </source>
</evidence>
<gene>
    <name evidence="1" type="ORF">MNBD_GAMMA12-3806</name>
</gene>
<reference evidence="1" key="1">
    <citation type="submission" date="2018-06" db="EMBL/GenBank/DDBJ databases">
        <authorList>
            <person name="Zhirakovskaya E."/>
        </authorList>
    </citation>
    <scope>NUCLEOTIDE SEQUENCE</scope>
</reference>
<sequence length="41" mass="4450">MRLVVQRSSEVAFGETNIEVLQLEGLFKSVVLSGMLLAATI</sequence>
<name>A0A3B0XVE6_9ZZZZ</name>
<proteinExistence type="predicted"/>
<accession>A0A3B0XVE6</accession>
<organism evidence="1">
    <name type="scientific">hydrothermal vent metagenome</name>
    <dbReference type="NCBI Taxonomy" id="652676"/>
    <lineage>
        <taxon>unclassified sequences</taxon>
        <taxon>metagenomes</taxon>
        <taxon>ecological metagenomes</taxon>
    </lineage>
</organism>